<proteinExistence type="predicted"/>
<evidence type="ECO:0000313" key="2">
    <source>
        <dbReference type="Proteomes" id="UP001521785"/>
    </source>
</evidence>
<accession>A0ABR3RBH9</accession>
<organism evidence="1 2">
    <name type="scientific">Paraconiothyrium brasiliense</name>
    <dbReference type="NCBI Taxonomy" id="300254"/>
    <lineage>
        <taxon>Eukaryota</taxon>
        <taxon>Fungi</taxon>
        <taxon>Dikarya</taxon>
        <taxon>Ascomycota</taxon>
        <taxon>Pezizomycotina</taxon>
        <taxon>Dothideomycetes</taxon>
        <taxon>Pleosporomycetidae</taxon>
        <taxon>Pleosporales</taxon>
        <taxon>Massarineae</taxon>
        <taxon>Didymosphaeriaceae</taxon>
        <taxon>Paraconiothyrium</taxon>
    </lineage>
</organism>
<keyword evidence="2" id="KW-1185">Reference proteome</keyword>
<dbReference type="EMBL" id="JAKJXO020000008">
    <property type="protein sequence ID" value="KAL1601653.1"/>
    <property type="molecule type" value="Genomic_DNA"/>
</dbReference>
<dbReference type="Proteomes" id="UP001521785">
    <property type="component" value="Unassembled WGS sequence"/>
</dbReference>
<comment type="caution">
    <text evidence="1">The sequence shown here is derived from an EMBL/GenBank/DDBJ whole genome shotgun (WGS) entry which is preliminary data.</text>
</comment>
<evidence type="ECO:0000313" key="1">
    <source>
        <dbReference type="EMBL" id="KAL1601653.1"/>
    </source>
</evidence>
<protein>
    <submittedName>
        <fullName evidence="1">Uncharacterized protein</fullName>
    </submittedName>
</protein>
<reference evidence="1 2" key="1">
    <citation type="submission" date="2024-02" db="EMBL/GenBank/DDBJ databases">
        <title>De novo assembly and annotation of 12 fungi associated with fruit tree decline syndrome in Ontario, Canada.</title>
        <authorList>
            <person name="Sulman M."/>
            <person name="Ellouze W."/>
            <person name="Ilyukhin E."/>
        </authorList>
    </citation>
    <scope>NUCLEOTIDE SEQUENCE [LARGE SCALE GENOMIC DNA]</scope>
    <source>
        <strain evidence="1 2">M42-189</strain>
    </source>
</reference>
<gene>
    <name evidence="1" type="ORF">SLS60_006568</name>
</gene>
<sequence length="202" mass="22778">MAQSMEDLIVEFFDKLLDEDGLNAPQTFVELHPGKAKFLFDLIIDYGLRKLIEAGDSPSKELYAEETFTKMYGIHLDEIEQLCAAVLEFVLDPIPGFLESQTALKPITSLPALKPTVPLPALEVPVIRTRGYFDSKASDKAYRKLYPDSTKLARDNSRYGEQSITFSLVELDALLWMDTFTDSRGRKLCNFLKDFLPANDGT</sequence>
<name>A0ABR3RBH9_9PLEO</name>